<name>A0ACC2GUC8_DALPE</name>
<organism evidence="1 2">
    <name type="scientific">Dallia pectoralis</name>
    <name type="common">Alaska blackfish</name>
    <dbReference type="NCBI Taxonomy" id="75939"/>
    <lineage>
        <taxon>Eukaryota</taxon>
        <taxon>Metazoa</taxon>
        <taxon>Chordata</taxon>
        <taxon>Craniata</taxon>
        <taxon>Vertebrata</taxon>
        <taxon>Euteleostomi</taxon>
        <taxon>Actinopterygii</taxon>
        <taxon>Neopterygii</taxon>
        <taxon>Teleostei</taxon>
        <taxon>Protacanthopterygii</taxon>
        <taxon>Esociformes</taxon>
        <taxon>Umbridae</taxon>
        <taxon>Dallia</taxon>
    </lineage>
</organism>
<comment type="caution">
    <text evidence="1">The sequence shown here is derived from an EMBL/GenBank/DDBJ whole genome shotgun (WGS) entry which is preliminary data.</text>
</comment>
<keyword evidence="2" id="KW-1185">Reference proteome</keyword>
<protein>
    <submittedName>
        <fullName evidence="1">Uncharacterized protein</fullName>
    </submittedName>
</protein>
<gene>
    <name evidence="1" type="ORF">DPEC_G00113750</name>
</gene>
<evidence type="ECO:0000313" key="1">
    <source>
        <dbReference type="EMBL" id="KAJ8007070.1"/>
    </source>
</evidence>
<dbReference type="Proteomes" id="UP001157502">
    <property type="component" value="Chromosome 9"/>
</dbReference>
<reference evidence="1" key="1">
    <citation type="submission" date="2021-05" db="EMBL/GenBank/DDBJ databases">
        <authorList>
            <person name="Pan Q."/>
            <person name="Jouanno E."/>
            <person name="Zahm M."/>
            <person name="Klopp C."/>
            <person name="Cabau C."/>
            <person name="Louis A."/>
            <person name="Berthelot C."/>
            <person name="Parey E."/>
            <person name="Roest Crollius H."/>
            <person name="Montfort J."/>
            <person name="Robinson-Rechavi M."/>
            <person name="Bouchez O."/>
            <person name="Lampietro C."/>
            <person name="Lopez Roques C."/>
            <person name="Donnadieu C."/>
            <person name="Postlethwait J."/>
            <person name="Bobe J."/>
            <person name="Dillon D."/>
            <person name="Chandos A."/>
            <person name="von Hippel F."/>
            <person name="Guiguen Y."/>
        </authorList>
    </citation>
    <scope>NUCLEOTIDE SEQUENCE</scope>
    <source>
        <strain evidence="1">YG-Jan2019</strain>
    </source>
</reference>
<dbReference type="EMBL" id="CM055736">
    <property type="protein sequence ID" value="KAJ8007070.1"/>
    <property type="molecule type" value="Genomic_DNA"/>
</dbReference>
<proteinExistence type="predicted"/>
<sequence>MNMTSIGQRECPFVQKREGCRFNHELTSGNNRRILKENGLEKLDQAELCTLLLQNDPSLLPSVCHDYNNDVGEYGKCQERETCKRLHMCEKYLRDNCNCARCHDFFEPHPFKTLQDRGVPVKLIGSLKSAYMNAEWLQRPEKQGKQRKPRV</sequence>
<accession>A0ACC2GUC8</accession>
<evidence type="ECO:0000313" key="2">
    <source>
        <dbReference type="Proteomes" id="UP001157502"/>
    </source>
</evidence>